<organism evidence="1 2">
    <name type="scientific">Caldibacillus debilis</name>
    <dbReference type="NCBI Taxonomy" id="301148"/>
    <lineage>
        <taxon>Bacteria</taxon>
        <taxon>Bacillati</taxon>
        <taxon>Bacillota</taxon>
        <taxon>Bacilli</taxon>
        <taxon>Bacillales</taxon>
        <taxon>Bacillaceae</taxon>
        <taxon>Caldibacillus</taxon>
    </lineage>
</organism>
<reference evidence="1 2" key="1">
    <citation type="submission" date="2016-01" db="EMBL/GenBank/DDBJ databases">
        <title>Draft Genome Sequences of Seven Thermophilic Sporeformers Isolated from Foods.</title>
        <authorList>
            <person name="Berendsen E.M."/>
            <person name="Wells-Bennik M.H."/>
            <person name="Krawcyk A.O."/>
            <person name="De Jong A."/>
            <person name="Holsappel S."/>
            <person name="Eijlander R.T."/>
            <person name="Kuipers O.P."/>
        </authorList>
    </citation>
    <scope>NUCLEOTIDE SEQUENCE [LARGE SCALE GENOMIC DNA]</scope>
    <source>
        <strain evidence="1 2">B4135</strain>
    </source>
</reference>
<evidence type="ECO:0000313" key="1">
    <source>
        <dbReference type="EMBL" id="KYD09480.1"/>
    </source>
</evidence>
<dbReference type="AlphaFoldDB" id="A0A150LB74"/>
<gene>
    <name evidence="1" type="ORF">B4135_3804</name>
</gene>
<dbReference type="STRING" id="301148.B4135_3804"/>
<sequence>MPENGDPAALFLPRLCLSAEPPARMKENPAARFIVHNNS</sequence>
<comment type="caution">
    <text evidence="1">The sequence shown here is derived from an EMBL/GenBank/DDBJ whole genome shotgun (WGS) entry which is preliminary data.</text>
</comment>
<evidence type="ECO:0000313" key="2">
    <source>
        <dbReference type="Proteomes" id="UP000075683"/>
    </source>
</evidence>
<name>A0A150LB74_9BACI</name>
<proteinExistence type="predicted"/>
<protein>
    <submittedName>
        <fullName evidence="1">Uncharacterized protein</fullName>
    </submittedName>
</protein>
<dbReference type="EMBL" id="LQYT01000130">
    <property type="protein sequence ID" value="KYD09480.1"/>
    <property type="molecule type" value="Genomic_DNA"/>
</dbReference>
<dbReference type="Proteomes" id="UP000075683">
    <property type="component" value="Unassembled WGS sequence"/>
</dbReference>
<accession>A0A150LB74</accession>